<evidence type="ECO:0000313" key="8">
    <source>
        <dbReference type="EMBL" id="MBP2018276.1"/>
    </source>
</evidence>
<feature type="domain" description="LD-carboxypeptidase C-terminal" evidence="7">
    <location>
        <begin position="186"/>
        <end position="302"/>
    </location>
</feature>
<evidence type="ECO:0000256" key="1">
    <source>
        <dbReference type="ARBA" id="ARBA00010233"/>
    </source>
</evidence>
<dbReference type="EC" id="3.4.17.13" evidence="8"/>
<keyword evidence="2 8" id="KW-0121">Carboxypeptidase</keyword>
<dbReference type="InterPro" id="IPR003507">
    <property type="entry name" value="S66_fam"/>
</dbReference>
<dbReference type="InterPro" id="IPR027461">
    <property type="entry name" value="Carboxypeptidase_A_C_sf"/>
</dbReference>
<dbReference type="SUPFAM" id="SSF52317">
    <property type="entry name" value="Class I glutamine amidotransferase-like"/>
    <property type="match status" value="1"/>
</dbReference>
<dbReference type="PIRSF" id="PIRSF028757">
    <property type="entry name" value="LD-carboxypeptidase"/>
    <property type="match status" value="1"/>
</dbReference>
<evidence type="ECO:0000259" key="6">
    <source>
        <dbReference type="Pfam" id="PF02016"/>
    </source>
</evidence>
<dbReference type="PANTHER" id="PTHR30237">
    <property type="entry name" value="MURAMOYLTETRAPEPTIDE CARBOXYPEPTIDASE"/>
    <property type="match status" value="1"/>
</dbReference>
<dbReference type="PANTHER" id="PTHR30237:SF2">
    <property type="entry name" value="MUREIN TETRAPEPTIDE CARBOXYPEPTIDASE"/>
    <property type="match status" value="1"/>
</dbReference>
<dbReference type="Gene3D" id="3.50.30.60">
    <property type="entry name" value="LD-carboxypeptidase A C-terminal domain-like"/>
    <property type="match status" value="1"/>
</dbReference>
<name>A0ABS4JTF5_9FIRM</name>
<sequence length="315" mass="33461">MSRRVIKPPRLRPGDLVGVVAPSSPVVTRREEVEAAIRRLEAFGFRVRTGEHLWGRVGVRAGSREAQLADLHAMWSDPAVKAIFCATGGITAITLVDGLDYDLVARNPKAFIGMSDITILQAALLRRAGLVTFHASCLAEGLGSPDAEQEGPHLLRVLTDPRPPGPLPEWAGEVRVVKGSRGDAVRGRLVGGSWNCMLHLLGTPYWPDTDGAILFLEGVNLATSAVLRGLAQLRLAGALDGVAAILFGHMEGCFPDRSSPAERLALAVEQALGDLDLPVCQTEAFGHCVPNVTLPVGSMASIQDGRLVLEEGAVV</sequence>
<dbReference type="EMBL" id="JAGGLG010000011">
    <property type="protein sequence ID" value="MBP2018276.1"/>
    <property type="molecule type" value="Genomic_DNA"/>
</dbReference>
<dbReference type="Pfam" id="PF02016">
    <property type="entry name" value="Peptidase_S66"/>
    <property type="match status" value="1"/>
</dbReference>
<dbReference type="InterPro" id="IPR027478">
    <property type="entry name" value="LdcA_N"/>
</dbReference>
<evidence type="ECO:0000256" key="5">
    <source>
        <dbReference type="ARBA" id="ARBA00022825"/>
    </source>
</evidence>
<dbReference type="InterPro" id="IPR040449">
    <property type="entry name" value="Peptidase_S66_N"/>
</dbReference>
<dbReference type="GO" id="GO:0106415">
    <property type="term" value="F:muramoyltetrapeptide carboxypeptidase activity"/>
    <property type="evidence" value="ECO:0007669"/>
    <property type="project" value="UniProtKB-EC"/>
</dbReference>
<keyword evidence="9" id="KW-1185">Reference proteome</keyword>
<evidence type="ECO:0000313" key="9">
    <source>
        <dbReference type="Proteomes" id="UP001519289"/>
    </source>
</evidence>
<reference evidence="8 9" key="1">
    <citation type="submission" date="2021-03" db="EMBL/GenBank/DDBJ databases">
        <title>Genomic Encyclopedia of Type Strains, Phase IV (KMG-IV): sequencing the most valuable type-strain genomes for metagenomic binning, comparative biology and taxonomic classification.</title>
        <authorList>
            <person name="Goeker M."/>
        </authorList>
    </citation>
    <scope>NUCLEOTIDE SEQUENCE [LARGE SCALE GENOMIC DNA]</scope>
    <source>
        <strain evidence="8 9">DSM 27138</strain>
    </source>
</reference>
<dbReference type="Gene3D" id="3.40.50.10740">
    <property type="entry name" value="Class I glutamine amidotransferase-like"/>
    <property type="match status" value="1"/>
</dbReference>
<comment type="caution">
    <text evidence="8">The sequence shown here is derived from an EMBL/GenBank/DDBJ whole genome shotgun (WGS) entry which is preliminary data.</text>
</comment>
<keyword evidence="3" id="KW-0645">Protease</keyword>
<keyword evidence="4 8" id="KW-0378">Hydrolase</keyword>
<protein>
    <submittedName>
        <fullName evidence="8">Muramoyltetrapeptide carboxypeptidase</fullName>
        <ecNumber evidence="8">3.4.17.13</ecNumber>
    </submittedName>
</protein>
<evidence type="ECO:0000259" key="7">
    <source>
        <dbReference type="Pfam" id="PF17676"/>
    </source>
</evidence>
<organism evidence="8 9">
    <name type="scientific">Symbiobacterium terraclitae</name>
    <dbReference type="NCBI Taxonomy" id="557451"/>
    <lineage>
        <taxon>Bacteria</taxon>
        <taxon>Bacillati</taxon>
        <taxon>Bacillota</taxon>
        <taxon>Clostridia</taxon>
        <taxon>Eubacteriales</taxon>
        <taxon>Symbiobacteriaceae</taxon>
        <taxon>Symbiobacterium</taxon>
    </lineage>
</organism>
<comment type="similarity">
    <text evidence="1">Belongs to the peptidase S66 family.</text>
</comment>
<feature type="domain" description="LD-carboxypeptidase N-terminal" evidence="6">
    <location>
        <begin position="17"/>
        <end position="135"/>
    </location>
</feature>
<dbReference type="SUPFAM" id="SSF141986">
    <property type="entry name" value="LD-carboxypeptidase A C-terminal domain-like"/>
    <property type="match status" value="1"/>
</dbReference>
<dbReference type="Proteomes" id="UP001519289">
    <property type="component" value="Unassembled WGS sequence"/>
</dbReference>
<evidence type="ECO:0000256" key="3">
    <source>
        <dbReference type="ARBA" id="ARBA00022670"/>
    </source>
</evidence>
<evidence type="ECO:0000256" key="2">
    <source>
        <dbReference type="ARBA" id="ARBA00022645"/>
    </source>
</evidence>
<dbReference type="RefSeq" id="WP_209466408.1">
    <property type="nucleotide sequence ID" value="NZ_JAGGLG010000011.1"/>
</dbReference>
<accession>A0ABS4JTF5</accession>
<evidence type="ECO:0000256" key="4">
    <source>
        <dbReference type="ARBA" id="ARBA00022801"/>
    </source>
</evidence>
<dbReference type="InterPro" id="IPR029062">
    <property type="entry name" value="Class_I_gatase-like"/>
</dbReference>
<dbReference type="Pfam" id="PF17676">
    <property type="entry name" value="Peptidase_S66C"/>
    <property type="match status" value="1"/>
</dbReference>
<dbReference type="CDD" id="cd07025">
    <property type="entry name" value="Peptidase_S66"/>
    <property type="match status" value="1"/>
</dbReference>
<keyword evidence="5" id="KW-0720">Serine protease</keyword>
<proteinExistence type="inferred from homology"/>
<gene>
    <name evidence="8" type="ORF">J2Z79_001677</name>
</gene>
<dbReference type="InterPro" id="IPR040921">
    <property type="entry name" value="Peptidase_S66C"/>
</dbReference>